<feature type="region of interest" description="Disordered" evidence="5">
    <location>
        <begin position="1"/>
        <end position="22"/>
    </location>
</feature>
<dbReference type="RefSeq" id="XP_040753001.1">
    <property type="nucleotide sequence ID" value="XM_040900702.1"/>
</dbReference>
<evidence type="ECO:0000313" key="7">
    <source>
        <dbReference type="Proteomes" id="UP000244073"/>
    </source>
</evidence>
<keyword evidence="2" id="KW-0805">Transcription regulation</keyword>
<evidence type="ECO:0000256" key="2">
    <source>
        <dbReference type="ARBA" id="ARBA00023015"/>
    </source>
</evidence>
<dbReference type="InterPro" id="IPR052073">
    <property type="entry name" value="Amide_Lactam_Regulators"/>
</dbReference>
<dbReference type="Proteomes" id="UP000244073">
    <property type="component" value="Unassembled WGS sequence"/>
</dbReference>
<evidence type="ECO:0000256" key="1">
    <source>
        <dbReference type="ARBA" id="ARBA00022833"/>
    </source>
</evidence>
<keyword evidence="3" id="KW-0238">DNA-binding</keyword>
<evidence type="ECO:0008006" key="8">
    <source>
        <dbReference type="Google" id="ProtNLM"/>
    </source>
</evidence>
<gene>
    <name evidence="6" type="ORF">P175DRAFT_0556575</name>
</gene>
<comment type="caution">
    <text evidence="6">The sequence shown here is derived from an EMBL/GenBank/DDBJ whole genome shotgun (WGS) entry which is preliminary data.</text>
</comment>
<dbReference type="PANTHER" id="PTHR47171:SF3">
    <property type="entry name" value="FARA-RELATED"/>
    <property type="match status" value="1"/>
</dbReference>
<dbReference type="VEuPathDB" id="FungiDB:P175DRAFT_0556575"/>
<evidence type="ECO:0000256" key="4">
    <source>
        <dbReference type="ARBA" id="ARBA00023163"/>
    </source>
</evidence>
<dbReference type="AlphaFoldDB" id="A0A2T5LZ99"/>
<organism evidence="6 7">
    <name type="scientific">Aspergillus ochraceoroseus IBT 24754</name>
    <dbReference type="NCBI Taxonomy" id="1392256"/>
    <lineage>
        <taxon>Eukaryota</taxon>
        <taxon>Fungi</taxon>
        <taxon>Dikarya</taxon>
        <taxon>Ascomycota</taxon>
        <taxon>Pezizomycotina</taxon>
        <taxon>Eurotiomycetes</taxon>
        <taxon>Eurotiomycetidae</taxon>
        <taxon>Eurotiales</taxon>
        <taxon>Aspergillaceae</taxon>
        <taxon>Aspergillus</taxon>
        <taxon>Aspergillus subgen. Nidulantes</taxon>
    </lineage>
</organism>
<accession>A0A2T5LZ99</accession>
<evidence type="ECO:0000313" key="6">
    <source>
        <dbReference type="EMBL" id="PTU21609.1"/>
    </source>
</evidence>
<keyword evidence="4" id="KW-0804">Transcription</keyword>
<dbReference type="GeneID" id="63817586"/>
<keyword evidence="1" id="KW-0862">Zinc</keyword>
<dbReference type="OrthoDB" id="39175at2759"/>
<reference evidence="6 7" key="1">
    <citation type="journal article" date="2018" name="Proc. Natl. Acad. Sci. U.S.A.">
        <title>Linking secondary metabolites to gene clusters through genome sequencing of six diverse Aspergillus species.</title>
        <authorList>
            <person name="Kaerboelling I."/>
            <person name="Vesth T.C."/>
            <person name="Frisvad J.C."/>
            <person name="Nybo J.L."/>
            <person name="Theobald S."/>
            <person name="Kuo A."/>
            <person name="Bowyer P."/>
            <person name="Matsuda Y."/>
            <person name="Mondo S."/>
            <person name="Lyhne E.K."/>
            <person name="Kogle M.E."/>
            <person name="Clum A."/>
            <person name="Lipzen A."/>
            <person name="Salamov A."/>
            <person name="Ngan C.Y."/>
            <person name="Daum C."/>
            <person name="Chiniquy J."/>
            <person name="Barry K."/>
            <person name="LaButti K."/>
            <person name="Haridas S."/>
            <person name="Simmons B.A."/>
            <person name="Magnuson J.K."/>
            <person name="Mortensen U.H."/>
            <person name="Larsen T.O."/>
            <person name="Grigoriev I.V."/>
            <person name="Baker S.E."/>
            <person name="Andersen M.R."/>
        </authorList>
    </citation>
    <scope>NUCLEOTIDE SEQUENCE [LARGE SCALE GENOMIC DNA]</scope>
    <source>
        <strain evidence="6 7">IBT 24754</strain>
    </source>
</reference>
<dbReference type="PANTHER" id="PTHR47171">
    <property type="entry name" value="FARA-RELATED"/>
    <property type="match status" value="1"/>
</dbReference>
<dbReference type="EMBL" id="MSFN02000003">
    <property type="protein sequence ID" value="PTU21609.1"/>
    <property type="molecule type" value="Genomic_DNA"/>
</dbReference>
<name>A0A2T5LZ99_9EURO</name>
<sequence>MMINIQRQPSIQPRMPPQRRVRDRARKVCIRCHDDRKRPSWGTAVVIAYEIACNASRSLPNHGPNAGRQHASLPNEPWPATLAQETDGSCLNDREHSRTCAASNQKLHGYIGDQSVLSCASEPTVLPPKALREVLVEFYRKNLFVLVPVIDQRDIALLDSSLLLQQAVYFAGSLTCHIPDSTPFSPEDIYCRIKTLLFLNHEKDPYVTLKALCLVGCWNSDAPQLVSFSGFIMAMVWYGDQACITTGAT</sequence>
<proteinExistence type="predicted"/>
<evidence type="ECO:0000256" key="3">
    <source>
        <dbReference type="ARBA" id="ARBA00023125"/>
    </source>
</evidence>
<evidence type="ECO:0000256" key="5">
    <source>
        <dbReference type="SAM" id="MobiDB-lite"/>
    </source>
</evidence>
<protein>
    <recommendedName>
        <fullName evidence="8">Transcription factor domain-containing protein</fullName>
    </recommendedName>
</protein>
<feature type="compositionally biased region" description="Polar residues" evidence="5">
    <location>
        <begin position="1"/>
        <end position="11"/>
    </location>
</feature>
<dbReference type="GO" id="GO:0003677">
    <property type="term" value="F:DNA binding"/>
    <property type="evidence" value="ECO:0007669"/>
    <property type="project" value="UniProtKB-KW"/>
</dbReference>